<dbReference type="Pfam" id="PF13649">
    <property type="entry name" value="Methyltransf_25"/>
    <property type="match status" value="1"/>
</dbReference>
<dbReference type="CDD" id="cd02440">
    <property type="entry name" value="AdoMet_MTases"/>
    <property type="match status" value="1"/>
</dbReference>
<dbReference type="Proteomes" id="UP000594260">
    <property type="component" value="Unplaced"/>
</dbReference>
<keyword evidence="2" id="KW-0808">Transferase</keyword>
<keyword evidence="5" id="KW-1185">Reference proteome</keyword>
<organism evidence="4 5">
    <name type="scientific">Varroa destructor</name>
    <name type="common">Honeybee mite</name>
    <dbReference type="NCBI Taxonomy" id="109461"/>
    <lineage>
        <taxon>Eukaryota</taxon>
        <taxon>Metazoa</taxon>
        <taxon>Ecdysozoa</taxon>
        <taxon>Arthropoda</taxon>
        <taxon>Chelicerata</taxon>
        <taxon>Arachnida</taxon>
        <taxon>Acari</taxon>
        <taxon>Parasitiformes</taxon>
        <taxon>Mesostigmata</taxon>
        <taxon>Gamasina</taxon>
        <taxon>Dermanyssoidea</taxon>
        <taxon>Varroidae</taxon>
        <taxon>Varroa</taxon>
    </lineage>
</organism>
<dbReference type="SUPFAM" id="SSF53335">
    <property type="entry name" value="S-adenosyl-L-methionine-dependent methyltransferases"/>
    <property type="match status" value="1"/>
</dbReference>
<keyword evidence="1" id="KW-0489">Methyltransferase</keyword>
<dbReference type="InterPro" id="IPR029063">
    <property type="entry name" value="SAM-dependent_MTases_sf"/>
</dbReference>
<dbReference type="EnsemblMetazoa" id="XM_022798690">
    <property type="protein sequence ID" value="XP_022654425"/>
    <property type="gene ID" value="LOC111247585"/>
</dbReference>
<dbReference type="PANTHER" id="PTHR43861">
    <property type="entry name" value="TRANS-ACONITATE 2-METHYLTRANSFERASE-RELATED"/>
    <property type="match status" value="1"/>
</dbReference>
<dbReference type="GO" id="GO:0032259">
    <property type="term" value="P:methylation"/>
    <property type="evidence" value="ECO:0007669"/>
    <property type="project" value="UniProtKB-KW"/>
</dbReference>
<dbReference type="GeneID" id="111247585"/>
<dbReference type="AlphaFoldDB" id="A0A7M7JMX5"/>
<dbReference type="InterPro" id="IPR041698">
    <property type="entry name" value="Methyltransf_25"/>
</dbReference>
<protein>
    <recommendedName>
        <fullName evidence="3">Methyltransferase domain-containing protein</fullName>
    </recommendedName>
</protein>
<dbReference type="RefSeq" id="XP_022654425.1">
    <property type="nucleotide sequence ID" value="XM_022798690.1"/>
</dbReference>
<accession>A0A7M7JMX5</accession>
<dbReference type="PANTHER" id="PTHR43861:SF1">
    <property type="entry name" value="TRANS-ACONITATE 2-METHYLTRANSFERASE"/>
    <property type="match status" value="1"/>
</dbReference>
<sequence length="303" mass="33949">MSIYFARECLRSTSELVVISKNSMESQATTVARERTTKQQDCFKFEYRPTDSGMTTESSRASMDEDARSPIRKVRITPGKSETNELAQGCFEDLWKHMGGNLTLEETRRYYDLMACHFDEEMADQQYNGPQIILEKLTDLGVTKEARILDIGCGTGLLGKAMSNEGFAWIDGIDMSEEMLRQAEKKAVYTKTTLLAIEPATDLTPLGDVQYDAICMLSSFQPGHVSPLALDGLIALLKPGGRVIWVRSSSIPAKHMTGPFQKEEWEKIKNDLAAKGLKAEDEGTVERFNRDKPGVFGIFTKYK</sequence>
<evidence type="ECO:0000256" key="1">
    <source>
        <dbReference type="ARBA" id="ARBA00022603"/>
    </source>
</evidence>
<dbReference type="OrthoDB" id="10039245at2759"/>
<evidence type="ECO:0000259" key="3">
    <source>
        <dbReference type="Pfam" id="PF13649"/>
    </source>
</evidence>
<name>A0A7M7JMX5_VARDE</name>
<reference evidence="4" key="1">
    <citation type="submission" date="2021-01" db="UniProtKB">
        <authorList>
            <consortium name="EnsemblMetazoa"/>
        </authorList>
    </citation>
    <scope>IDENTIFICATION</scope>
</reference>
<dbReference type="KEGG" id="vde:111247585"/>
<evidence type="ECO:0000313" key="5">
    <source>
        <dbReference type="Proteomes" id="UP000594260"/>
    </source>
</evidence>
<dbReference type="OMA" id="VEDNAYD"/>
<feature type="domain" description="Methyltransferase" evidence="3">
    <location>
        <begin position="148"/>
        <end position="241"/>
    </location>
</feature>
<evidence type="ECO:0000256" key="2">
    <source>
        <dbReference type="ARBA" id="ARBA00022679"/>
    </source>
</evidence>
<dbReference type="Gene3D" id="3.40.50.150">
    <property type="entry name" value="Vaccinia Virus protein VP39"/>
    <property type="match status" value="1"/>
</dbReference>
<dbReference type="InParanoid" id="A0A7M7JMX5"/>
<proteinExistence type="predicted"/>
<evidence type="ECO:0000313" key="4">
    <source>
        <dbReference type="EnsemblMetazoa" id="XP_022654425"/>
    </source>
</evidence>
<dbReference type="GO" id="GO:0008168">
    <property type="term" value="F:methyltransferase activity"/>
    <property type="evidence" value="ECO:0007669"/>
    <property type="project" value="UniProtKB-KW"/>
</dbReference>